<dbReference type="GO" id="GO:0034098">
    <property type="term" value="C:VCP-NPL4-UFD1 AAA ATPase complex"/>
    <property type="evidence" value="ECO:0007669"/>
    <property type="project" value="TreeGrafter"/>
</dbReference>
<dbReference type="GO" id="GO:0030970">
    <property type="term" value="P:retrograde protein transport, ER to cytosol"/>
    <property type="evidence" value="ECO:0007669"/>
    <property type="project" value="TreeGrafter"/>
</dbReference>
<dbReference type="EMBL" id="GAMC01007779">
    <property type="protein sequence ID" value="JAB98776.1"/>
    <property type="molecule type" value="mRNA"/>
</dbReference>
<dbReference type="InterPro" id="IPR041569">
    <property type="entry name" value="AAA_lid_3"/>
</dbReference>
<feature type="domain" description="AAA+ ATPase" evidence="1">
    <location>
        <begin position="546"/>
        <end position="690"/>
    </location>
</feature>
<protein>
    <submittedName>
        <fullName evidence="2">Spermatogenesis-associated protein 5-like protein 1</fullName>
    </submittedName>
</protein>
<dbReference type="InterPro" id="IPR003593">
    <property type="entry name" value="AAA+_ATPase"/>
</dbReference>
<dbReference type="Gene3D" id="1.10.8.60">
    <property type="match status" value="2"/>
</dbReference>
<dbReference type="InterPro" id="IPR003960">
    <property type="entry name" value="ATPase_AAA_CS"/>
</dbReference>
<dbReference type="InterPro" id="IPR050168">
    <property type="entry name" value="AAA_ATPase_domain"/>
</dbReference>
<dbReference type="GO" id="GO:0051228">
    <property type="term" value="P:mitotic spindle disassembly"/>
    <property type="evidence" value="ECO:0007669"/>
    <property type="project" value="TreeGrafter"/>
</dbReference>
<dbReference type="SUPFAM" id="SSF52540">
    <property type="entry name" value="P-loop containing nucleoside triphosphate hydrolases"/>
    <property type="match status" value="2"/>
</dbReference>
<feature type="domain" description="AAA+ ATPase" evidence="1">
    <location>
        <begin position="269"/>
        <end position="416"/>
    </location>
</feature>
<dbReference type="FunFam" id="3.40.50.300:FF:001921">
    <property type="entry name" value="AAA ATPase domain-containing protein"/>
    <property type="match status" value="1"/>
</dbReference>
<dbReference type="PANTHER" id="PTHR23077">
    <property type="entry name" value="AAA-FAMILY ATPASE"/>
    <property type="match status" value="1"/>
</dbReference>
<proteinExistence type="evidence at transcript level"/>
<dbReference type="PANTHER" id="PTHR23077:SF194">
    <property type="entry name" value="ATPASE FAMILY GENE 2 PROTEIN HOMOLOG B"/>
    <property type="match status" value="1"/>
</dbReference>
<dbReference type="Pfam" id="PF17862">
    <property type="entry name" value="AAA_lid_3"/>
    <property type="match status" value="1"/>
</dbReference>
<dbReference type="GO" id="GO:0005634">
    <property type="term" value="C:nucleus"/>
    <property type="evidence" value="ECO:0007669"/>
    <property type="project" value="TreeGrafter"/>
</dbReference>
<dbReference type="OrthoDB" id="27435at2759"/>
<dbReference type="GO" id="GO:0097352">
    <property type="term" value="P:autophagosome maturation"/>
    <property type="evidence" value="ECO:0007669"/>
    <property type="project" value="TreeGrafter"/>
</dbReference>
<reference evidence="2" key="2">
    <citation type="journal article" date="2014" name="BMC Genomics">
        <title>A genomic perspective to assessing quality of mass-reared SIT flies used in Mediterranean fruit fly (Ceratitis capitata) eradication in California.</title>
        <authorList>
            <person name="Calla B."/>
            <person name="Hall B."/>
            <person name="Hou S."/>
            <person name="Geib S.M."/>
        </authorList>
    </citation>
    <scope>NUCLEOTIDE SEQUENCE</scope>
</reference>
<name>W8BZM8_CERCA</name>
<evidence type="ECO:0000313" key="2">
    <source>
        <dbReference type="EMBL" id="JAB98776.1"/>
    </source>
</evidence>
<reference evidence="2" key="1">
    <citation type="submission" date="2013-07" db="EMBL/GenBank/DDBJ databases">
        <authorList>
            <person name="Geib S."/>
        </authorList>
    </citation>
    <scope>NUCLEOTIDE SEQUENCE</scope>
</reference>
<feature type="non-terminal residue" evidence="2">
    <location>
        <position position="1"/>
    </location>
</feature>
<dbReference type="PROSITE" id="PS00674">
    <property type="entry name" value="AAA"/>
    <property type="match status" value="1"/>
</dbReference>
<evidence type="ECO:0000259" key="1">
    <source>
        <dbReference type="SMART" id="SM00382"/>
    </source>
</evidence>
<dbReference type="GO" id="GO:0031593">
    <property type="term" value="F:polyubiquitin modification-dependent protein binding"/>
    <property type="evidence" value="ECO:0007669"/>
    <property type="project" value="TreeGrafter"/>
</dbReference>
<dbReference type="AlphaFoldDB" id="W8BZM8"/>
<dbReference type="Pfam" id="PF00004">
    <property type="entry name" value="AAA"/>
    <property type="match status" value="2"/>
</dbReference>
<dbReference type="SMART" id="SM00382">
    <property type="entry name" value="AAA"/>
    <property type="match status" value="2"/>
</dbReference>
<sequence>LSFELIQLENVFTILLAPGLIIKKLNEIASLGYGFAMEFTFEQHICVLPLELIEDNTFQKCLLPNEIFKKSGIHPGSWMKCMVKGVGYNKCYICQVYPRDIDRKSCYIDYAVGSAPFAELPETLYKLEAVDTYQQRVNSVNITLEITETFFKSRLRKYDLSMLNATTKQIMAQHYLSVGCAVRTKTAESFGITAINIDECSELNKDYIFQLESQTKVLIWNFIVKHRTVITNETPFFKHGYEFVWNELKDLLTSAKLKEIQSKCKSIRPHLNALLIGPPGCGKTLLIKAFMEEFNCNCFHISTDNVLHEYPGEAEAQLRKVFENAIHLTIKLKSKNTTVIIFENIDLLCPASNNISTVDSVNSNRICVQLFKLLDDLHNSPTDIFCIATTSNPSAISDGLRRPGRFQHEIVIDWPNEQIRRRIFSSMFESNQDKPFRKKKHIKKELLELVAKRTQGFVAGDLALLVQNIEQALLRQGDEIAMEDLVKTALTTVRPASVHGADVQVFKFVDGFETIGGMDNLKRTMEVSILAGLRRQQKFKYFGLQLPKGLLLYGPPGCAKTTFAKCLAKEANMTFISISTADVYSPYVGAAEKFISRIFDTARKNTPCLVFFDEIDTMAGRRPINSSSSSDVHVRILSTLLTEMDGVIDNSDDNNQHILVVAASNRPDMIDDALLRPGRLSKHIYVPAPDLQSRISLLQLIGKRMPFDGDVNIYGIANATDLYTGADICNLCNEAALLAFERLSVESNEDENKIKASDFEIALRNSKSSLSTNQLSLYAKFQKKIERNEK</sequence>
<dbReference type="GO" id="GO:0005524">
    <property type="term" value="F:ATP binding"/>
    <property type="evidence" value="ECO:0007669"/>
    <property type="project" value="InterPro"/>
</dbReference>
<dbReference type="InterPro" id="IPR003959">
    <property type="entry name" value="ATPase_AAA_core"/>
</dbReference>
<dbReference type="InterPro" id="IPR027417">
    <property type="entry name" value="P-loop_NTPase"/>
</dbReference>
<organism evidence="2">
    <name type="scientific">Ceratitis capitata</name>
    <name type="common">Mediterranean fruit fly</name>
    <name type="synonym">Tephritis capitata</name>
    <dbReference type="NCBI Taxonomy" id="7213"/>
    <lineage>
        <taxon>Eukaryota</taxon>
        <taxon>Metazoa</taxon>
        <taxon>Ecdysozoa</taxon>
        <taxon>Arthropoda</taxon>
        <taxon>Hexapoda</taxon>
        <taxon>Insecta</taxon>
        <taxon>Pterygota</taxon>
        <taxon>Neoptera</taxon>
        <taxon>Endopterygota</taxon>
        <taxon>Diptera</taxon>
        <taxon>Brachycera</taxon>
        <taxon>Muscomorpha</taxon>
        <taxon>Tephritoidea</taxon>
        <taxon>Tephritidae</taxon>
        <taxon>Ceratitis</taxon>
        <taxon>Ceratitis</taxon>
    </lineage>
</organism>
<accession>W8BZM8</accession>
<gene>
    <name evidence="2" type="primary">SPA5L</name>
</gene>
<dbReference type="GO" id="GO:0005829">
    <property type="term" value="C:cytosol"/>
    <property type="evidence" value="ECO:0007669"/>
    <property type="project" value="TreeGrafter"/>
</dbReference>
<dbReference type="GO" id="GO:0016887">
    <property type="term" value="F:ATP hydrolysis activity"/>
    <property type="evidence" value="ECO:0007669"/>
    <property type="project" value="InterPro"/>
</dbReference>
<dbReference type="Gene3D" id="3.40.50.300">
    <property type="entry name" value="P-loop containing nucleotide triphosphate hydrolases"/>
    <property type="match status" value="2"/>
</dbReference>